<protein>
    <submittedName>
        <fullName evidence="1">Uncharacterized protein</fullName>
    </submittedName>
</protein>
<proteinExistence type="predicted"/>
<accession>A0AAU7PK47</accession>
<dbReference type="RefSeq" id="WP_349948961.1">
    <property type="nucleotide sequence ID" value="NZ_CP157940.1"/>
</dbReference>
<dbReference type="AlphaFoldDB" id="A0AAU7PK47"/>
<evidence type="ECO:0000313" key="1">
    <source>
        <dbReference type="EMBL" id="XBS52663.1"/>
    </source>
</evidence>
<gene>
    <name evidence="1" type="ORF">ABFV83_12520</name>
</gene>
<reference evidence="1" key="1">
    <citation type="submission" date="2024-06" db="EMBL/GenBank/DDBJ databases">
        <title>Lacrimispora cavernae sp. nov., a novel anaerobe isolated from bat guano pile inside a cave.</title>
        <authorList>
            <person name="Miller S.L."/>
            <person name="Lu N."/>
            <person name="King J."/>
            <person name="Sankaranarayanan K."/>
            <person name="Lawson P.A."/>
        </authorList>
    </citation>
    <scope>NUCLEOTIDE SEQUENCE</scope>
    <source>
        <strain evidence="1">BS-2</strain>
    </source>
</reference>
<dbReference type="EMBL" id="CP157940">
    <property type="protein sequence ID" value="XBS52663.1"/>
    <property type="molecule type" value="Genomic_DNA"/>
</dbReference>
<name>A0AAU7PK47_9FIRM</name>
<sequence>MVFCKKLLENRSPCLLHCFGCVVYGKNTILSSGNAAMMHIRAGPFSQYNDLK</sequence>
<organism evidence="1">
    <name type="scientific">Lacrimispora sp. BS-2</name>
    <dbReference type="NCBI Taxonomy" id="3151850"/>
    <lineage>
        <taxon>Bacteria</taxon>
        <taxon>Bacillati</taxon>
        <taxon>Bacillota</taxon>
        <taxon>Clostridia</taxon>
        <taxon>Lachnospirales</taxon>
        <taxon>Lachnospiraceae</taxon>
        <taxon>Lacrimispora</taxon>
    </lineage>
</organism>